<evidence type="ECO:0000256" key="1">
    <source>
        <dbReference type="ARBA" id="ARBA00022737"/>
    </source>
</evidence>
<evidence type="ECO:0000256" key="4">
    <source>
        <dbReference type="SAM" id="MobiDB-lite"/>
    </source>
</evidence>
<dbReference type="SMART" id="SM00248">
    <property type="entry name" value="ANK"/>
    <property type="match status" value="3"/>
</dbReference>
<feature type="repeat" description="ANK" evidence="3">
    <location>
        <begin position="181"/>
        <end position="213"/>
    </location>
</feature>
<proteinExistence type="predicted"/>
<organism evidence="5 6">
    <name type="scientific">Lampropedia aestuarii</name>
    <dbReference type="NCBI Taxonomy" id="2562762"/>
    <lineage>
        <taxon>Bacteria</taxon>
        <taxon>Pseudomonadati</taxon>
        <taxon>Pseudomonadota</taxon>
        <taxon>Betaproteobacteria</taxon>
        <taxon>Burkholderiales</taxon>
        <taxon>Comamonadaceae</taxon>
        <taxon>Lampropedia</taxon>
    </lineage>
</organism>
<dbReference type="PANTHER" id="PTHR24198:SF165">
    <property type="entry name" value="ANKYRIN REPEAT-CONTAINING PROTEIN-RELATED"/>
    <property type="match status" value="1"/>
</dbReference>
<dbReference type="Gene3D" id="1.25.40.20">
    <property type="entry name" value="Ankyrin repeat-containing domain"/>
    <property type="match status" value="1"/>
</dbReference>
<dbReference type="Proteomes" id="UP000306236">
    <property type="component" value="Unassembled WGS sequence"/>
</dbReference>
<dbReference type="PANTHER" id="PTHR24198">
    <property type="entry name" value="ANKYRIN REPEAT AND PROTEIN KINASE DOMAIN-CONTAINING PROTEIN"/>
    <property type="match status" value="1"/>
</dbReference>
<keyword evidence="1" id="KW-0677">Repeat</keyword>
<feature type="region of interest" description="Disordered" evidence="4">
    <location>
        <begin position="255"/>
        <end position="287"/>
    </location>
</feature>
<keyword evidence="2 3" id="KW-0040">ANK repeat</keyword>
<dbReference type="Pfam" id="PF12796">
    <property type="entry name" value="Ank_2"/>
    <property type="match status" value="1"/>
</dbReference>
<comment type="caution">
    <text evidence="5">The sequence shown here is derived from an EMBL/GenBank/DDBJ whole genome shotgun (WGS) entry which is preliminary data.</text>
</comment>
<reference evidence="5 6" key="1">
    <citation type="submission" date="2019-04" db="EMBL/GenBank/DDBJ databases">
        <title>Lampropedia sp YIM MLB12 draf genome.</title>
        <authorList>
            <person name="Wang Y.-X."/>
        </authorList>
    </citation>
    <scope>NUCLEOTIDE SEQUENCE [LARGE SCALE GENOMIC DNA]</scope>
    <source>
        <strain evidence="5 6">YIM MLB12</strain>
    </source>
</reference>
<dbReference type="EMBL" id="SSWX01000027">
    <property type="protein sequence ID" value="THJ31123.1"/>
    <property type="molecule type" value="Genomic_DNA"/>
</dbReference>
<feature type="compositionally biased region" description="Basic and acidic residues" evidence="4">
    <location>
        <begin position="260"/>
        <end position="270"/>
    </location>
</feature>
<dbReference type="PROSITE" id="PS50088">
    <property type="entry name" value="ANK_REPEAT"/>
    <property type="match status" value="1"/>
</dbReference>
<dbReference type="PROSITE" id="PS51257">
    <property type="entry name" value="PROKAR_LIPOPROTEIN"/>
    <property type="match status" value="1"/>
</dbReference>
<evidence type="ECO:0000256" key="2">
    <source>
        <dbReference type="ARBA" id="ARBA00023043"/>
    </source>
</evidence>
<evidence type="ECO:0000256" key="3">
    <source>
        <dbReference type="PROSITE-ProRule" id="PRU00023"/>
    </source>
</evidence>
<dbReference type="PROSITE" id="PS50297">
    <property type="entry name" value="ANK_REP_REGION"/>
    <property type="match status" value="1"/>
</dbReference>
<protein>
    <submittedName>
        <fullName evidence="5">Uncharacterized protein</fullName>
    </submittedName>
</protein>
<evidence type="ECO:0000313" key="5">
    <source>
        <dbReference type="EMBL" id="THJ31123.1"/>
    </source>
</evidence>
<dbReference type="InterPro" id="IPR002110">
    <property type="entry name" value="Ankyrin_rpt"/>
</dbReference>
<dbReference type="InterPro" id="IPR036770">
    <property type="entry name" value="Ankyrin_rpt-contain_sf"/>
</dbReference>
<name>A0A4S5BJM5_9BURK</name>
<dbReference type="AlphaFoldDB" id="A0A4S5BJM5"/>
<evidence type="ECO:0000313" key="6">
    <source>
        <dbReference type="Proteomes" id="UP000306236"/>
    </source>
</evidence>
<gene>
    <name evidence="5" type="ORF">E8K88_15890</name>
</gene>
<accession>A0A4S5BJM5</accession>
<dbReference type="OrthoDB" id="9180058at2"/>
<keyword evidence="6" id="KW-1185">Reference proteome</keyword>
<dbReference type="SUPFAM" id="SSF48403">
    <property type="entry name" value="Ankyrin repeat"/>
    <property type="match status" value="1"/>
</dbReference>
<sequence length="287" mass="32625">MMIGGRLASLFNIWLCLFLCVILLVACNKIEGFSLMFKDNSPEYFFEGKYLDMAQAILLEDIEALQKNSLGEDLNHKGRNGMNLMWFAILNEKFSMVKALVELGVNPDLQVNGEADSALNFSFGSNDLRFLKAILDGGFDPNYYYRPGNDPLMLQRAVGGSLDHVKLLLLYGTRLDDRDTLGRTALEEAIQWRKPKIAAYLVEEGADFNTRDVNGIYLSWRVKSMIDKGFPGDYLHEEFEKLRDLLISKGMQWPPCSPESVREKMRERGEPIGMPQNNTPSNPWPPQ</sequence>